<protein>
    <recommendedName>
        <fullName evidence="2">Transposase IS110-like N-terminal domain-containing protein</fullName>
    </recommendedName>
</protein>
<dbReference type="PANTHER" id="PTHR33055">
    <property type="entry name" value="TRANSPOSASE FOR INSERTION SEQUENCE ELEMENT IS1111A"/>
    <property type="match status" value="1"/>
</dbReference>
<evidence type="ECO:0000313" key="3">
    <source>
        <dbReference type="EMBL" id="VTR27115.1"/>
    </source>
</evidence>
<feature type="region of interest" description="Disordered" evidence="1">
    <location>
        <begin position="90"/>
        <end position="122"/>
    </location>
</feature>
<accession>A0A4U9U2T4</accession>
<dbReference type="GO" id="GO:0006313">
    <property type="term" value="P:DNA transposition"/>
    <property type="evidence" value="ECO:0007669"/>
    <property type="project" value="InterPro"/>
</dbReference>
<dbReference type="AlphaFoldDB" id="A0A4U9U2T4"/>
<dbReference type="EMBL" id="CABEEZ010000049">
    <property type="protein sequence ID" value="VTR27115.1"/>
    <property type="molecule type" value="Genomic_DNA"/>
</dbReference>
<dbReference type="InterPro" id="IPR002525">
    <property type="entry name" value="Transp_IS110-like_N"/>
</dbReference>
<feature type="compositionally biased region" description="Polar residues" evidence="1">
    <location>
        <begin position="113"/>
        <end position="122"/>
    </location>
</feature>
<dbReference type="GO" id="GO:0004803">
    <property type="term" value="F:transposase activity"/>
    <property type="evidence" value="ECO:0007669"/>
    <property type="project" value="InterPro"/>
</dbReference>
<sequence length="122" mass="13682">MRRTPVGVDIAKHKFDVAVLLDNQKYKTKKFANTPSGCREFAAWLSRFGDCHVCMEATGSYSTELATLSGRQQLPRQSDEPGVYPFLRQYRTGPEQNGQKRCSDDSPLLRTASALTRGSQPR</sequence>
<evidence type="ECO:0000259" key="2">
    <source>
        <dbReference type="Pfam" id="PF01548"/>
    </source>
</evidence>
<reference evidence="3" key="1">
    <citation type="submission" date="2019-05" db="EMBL/GenBank/DDBJ databases">
        <authorList>
            <consortium name="Pathogen Informatics"/>
        </authorList>
    </citation>
    <scope>NUCLEOTIDE SEQUENCE [LARGE SCALE GENOMIC DNA]</scope>
    <source>
        <strain evidence="3">NCTC12965</strain>
    </source>
</reference>
<dbReference type="InterPro" id="IPR047650">
    <property type="entry name" value="Transpos_IS110"/>
</dbReference>
<name>A0A4U9U2T4_SERFO</name>
<dbReference type="Pfam" id="PF01548">
    <property type="entry name" value="DEDD_Tnp_IS110"/>
    <property type="match status" value="1"/>
</dbReference>
<organism evidence="3">
    <name type="scientific">Serratia fonticola</name>
    <dbReference type="NCBI Taxonomy" id="47917"/>
    <lineage>
        <taxon>Bacteria</taxon>
        <taxon>Pseudomonadati</taxon>
        <taxon>Pseudomonadota</taxon>
        <taxon>Gammaproteobacteria</taxon>
        <taxon>Enterobacterales</taxon>
        <taxon>Yersiniaceae</taxon>
        <taxon>Serratia</taxon>
    </lineage>
</organism>
<dbReference type="PANTHER" id="PTHR33055:SF3">
    <property type="entry name" value="PUTATIVE TRANSPOSASE FOR IS117-RELATED"/>
    <property type="match status" value="1"/>
</dbReference>
<proteinExistence type="predicted"/>
<evidence type="ECO:0000256" key="1">
    <source>
        <dbReference type="SAM" id="MobiDB-lite"/>
    </source>
</evidence>
<gene>
    <name evidence="3" type="ORF">NCTC12965_02475</name>
</gene>
<dbReference type="GO" id="GO:0003677">
    <property type="term" value="F:DNA binding"/>
    <property type="evidence" value="ECO:0007669"/>
    <property type="project" value="InterPro"/>
</dbReference>
<feature type="domain" description="Transposase IS110-like N-terminal" evidence="2">
    <location>
        <begin position="6"/>
        <end position="68"/>
    </location>
</feature>